<evidence type="ECO:0000256" key="9">
    <source>
        <dbReference type="ARBA" id="ARBA00023014"/>
    </source>
</evidence>
<keyword evidence="5 12" id="KW-0808">Transferase</keyword>
<dbReference type="RefSeq" id="WP_188174760.1">
    <property type="nucleotide sequence ID" value="NZ_JACVVD010000003.1"/>
</dbReference>
<dbReference type="PROSITE" id="PS00365">
    <property type="entry name" value="NIR_SIR"/>
    <property type="match status" value="1"/>
</dbReference>
<evidence type="ECO:0000256" key="5">
    <source>
        <dbReference type="ARBA" id="ARBA00022679"/>
    </source>
</evidence>
<dbReference type="GO" id="GO:0051539">
    <property type="term" value="F:4 iron, 4 sulfur cluster binding"/>
    <property type="evidence" value="ECO:0007669"/>
    <property type="project" value="UniProtKB-KW"/>
</dbReference>
<dbReference type="InterPro" id="IPR006363">
    <property type="entry name" value="Cbl_synth_CobJ/CibH_dom"/>
</dbReference>
<evidence type="ECO:0000256" key="4">
    <source>
        <dbReference type="ARBA" id="ARBA00022603"/>
    </source>
</evidence>
<dbReference type="InterPro" id="IPR000878">
    <property type="entry name" value="4pyrrol_Mease"/>
</dbReference>
<feature type="domain" description="Nitrite/sulphite reductase 4Fe-4S" evidence="11">
    <location>
        <begin position="436"/>
        <end position="541"/>
    </location>
</feature>
<dbReference type="InterPro" id="IPR006067">
    <property type="entry name" value="NO2/SO3_Rdtase_4Fe4S_dom"/>
</dbReference>
<dbReference type="InterPro" id="IPR051810">
    <property type="entry name" value="Precorrin_MeTrfase"/>
</dbReference>
<gene>
    <name evidence="12" type="primary">cobJ</name>
    <name evidence="12" type="ORF">ICC18_11280</name>
</gene>
<protein>
    <submittedName>
        <fullName evidence="12">Precorrin-3B C(17)-methyltransferase</fullName>
        <ecNumber evidence="12">2.1.1.131</ecNumber>
    </submittedName>
</protein>
<dbReference type="AlphaFoldDB" id="A0A926KR51"/>
<dbReference type="InterPro" id="IPR006066">
    <property type="entry name" value="NO2/SO3_Rdtase_FeS/sirohaem_BS"/>
</dbReference>
<dbReference type="Gene3D" id="3.30.413.10">
    <property type="entry name" value="Sulfite Reductase Hemoprotein, domain 1"/>
    <property type="match status" value="1"/>
</dbReference>
<evidence type="ECO:0000313" key="13">
    <source>
        <dbReference type="Proteomes" id="UP000650466"/>
    </source>
</evidence>
<dbReference type="CDD" id="cd11646">
    <property type="entry name" value="Precorrin_3B_C17_MT"/>
    <property type="match status" value="1"/>
</dbReference>
<dbReference type="Proteomes" id="UP000650466">
    <property type="component" value="Unassembled WGS sequence"/>
</dbReference>
<dbReference type="GO" id="GO:0032259">
    <property type="term" value="P:methylation"/>
    <property type="evidence" value="ECO:0007669"/>
    <property type="project" value="UniProtKB-KW"/>
</dbReference>
<organism evidence="12 13">
    <name type="scientific">Paenibacillus sedimenti</name>
    <dbReference type="NCBI Taxonomy" id="2770274"/>
    <lineage>
        <taxon>Bacteria</taxon>
        <taxon>Bacillati</taxon>
        <taxon>Bacillota</taxon>
        <taxon>Bacilli</taxon>
        <taxon>Bacillales</taxon>
        <taxon>Paenibacillaceae</taxon>
        <taxon>Paenibacillus</taxon>
    </lineage>
</organism>
<dbReference type="EMBL" id="JACVVD010000003">
    <property type="protein sequence ID" value="MBD0380699.1"/>
    <property type="molecule type" value="Genomic_DNA"/>
</dbReference>
<accession>A0A926KR51</accession>
<dbReference type="InterPro" id="IPR014777">
    <property type="entry name" value="4pyrrole_Mease_sub1"/>
</dbReference>
<dbReference type="InterPro" id="IPR045854">
    <property type="entry name" value="NO2/SO3_Rdtase_4Fe4S_sf"/>
</dbReference>
<dbReference type="Gene3D" id="3.40.1010.10">
    <property type="entry name" value="Cobalt-precorrin-4 Transmethylase, Domain 1"/>
    <property type="match status" value="1"/>
</dbReference>
<keyword evidence="4 12" id="KW-0489">Methyltransferase</keyword>
<dbReference type="InterPro" id="IPR014776">
    <property type="entry name" value="4pyrrole_Mease_sub2"/>
</dbReference>
<comment type="caution">
    <text evidence="12">The sequence shown here is derived from an EMBL/GenBank/DDBJ whole genome shotgun (WGS) entry which is preliminary data.</text>
</comment>
<evidence type="ECO:0000313" key="12">
    <source>
        <dbReference type="EMBL" id="MBD0380699.1"/>
    </source>
</evidence>
<dbReference type="Pfam" id="PF01077">
    <property type="entry name" value="NIR_SIR"/>
    <property type="match status" value="1"/>
</dbReference>
<sequence length="564" mass="61786">MAGKLLIIGFGPGSFEHITKRAREALQESEVIIGYNTYVDLIAGLLSDQQIVRTGMTEEVSRAQEAVRQAKQGKKVAVISSGDAGVYGMAGLVYEVLMEQGWTQAGGVEVEVIPGISAVHSAGSLLGAPIMHDSCTISLSDHLTPWELIAKRVQAAAMADFVIALYNPRSGRRTRQIVETQRILLEYRSPQTPVGIVKSAYRDRQHVVVTTLADMLNHDIGMLTTIIIGNSATKLYDGLMITPRGYQRKYTLGAETQPLKPHQRLKAEAEPWALEQMEAPQEWKGSLTDDEDWEEWDEEAEIAGSDAEITSAAVQPPAGSLQLAMEALQLVTKGSQSAIPELGHTLTATESIFEFAVSPGIANKKLTAMQLCALGEIIGDRGDIEYSPHHQLIVRVKTDSPEQITTELKGQGLLLSPIGDVAQIKACDFCNLEKGEAIPYAEAIHNRIGNLEVPKELKIGFNGCGMACYGAVQQDIGIVYRKEKFDLFLGGKTVGRNAHSAQPVAEGIEPEELVDMVVRIVERYQTEGHPNERFHKFFKRVKEIEGYKHQEMVGFVIENAVCGD</sequence>
<keyword evidence="13" id="KW-1185">Reference proteome</keyword>
<dbReference type="GO" id="GO:0046872">
    <property type="term" value="F:metal ion binding"/>
    <property type="evidence" value="ECO:0007669"/>
    <property type="project" value="UniProtKB-KW"/>
</dbReference>
<evidence type="ECO:0000256" key="2">
    <source>
        <dbReference type="ARBA" id="ARBA00022485"/>
    </source>
</evidence>
<dbReference type="SUPFAM" id="SSF56014">
    <property type="entry name" value="Nitrite and sulphite reductase 4Fe-4S domain-like"/>
    <property type="match status" value="1"/>
</dbReference>
<dbReference type="GO" id="GO:0020037">
    <property type="term" value="F:heme binding"/>
    <property type="evidence" value="ECO:0007669"/>
    <property type="project" value="InterPro"/>
</dbReference>
<dbReference type="PANTHER" id="PTHR47036:SF1">
    <property type="entry name" value="COBALT-FACTOR III C(17)-METHYLTRANSFERASE-RELATED"/>
    <property type="match status" value="1"/>
</dbReference>
<dbReference type="GO" id="GO:0030789">
    <property type="term" value="F:precorrin-3B C17-methyltransferase activity"/>
    <property type="evidence" value="ECO:0007669"/>
    <property type="project" value="UniProtKB-EC"/>
</dbReference>
<dbReference type="GO" id="GO:0016491">
    <property type="term" value="F:oxidoreductase activity"/>
    <property type="evidence" value="ECO:0007669"/>
    <property type="project" value="InterPro"/>
</dbReference>
<comment type="pathway">
    <text evidence="1">Cofactor biosynthesis; adenosylcobalamin biosynthesis.</text>
</comment>
<evidence type="ECO:0000256" key="3">
    <source>
        <dbReference type="ARBA" id="ARBA00022573"/>
    </source>
</evidence>
<feature type="domain" description="Tetrapyrrole methylase" evidence="10">
    <location>
        <begin position="4"/>
        <end position="215"/>
    </location>
</feature>
<keyword evidence="8" id="KW-0408">Iron</keyword>
<dbReference type="NCBIfam" id="TIGR01466">
    <property type="entry name" value="cobJ_cbiH"/>
    <property type="match status" value="1"/>
</dbReference>
<dbReference type="PANTHER" id="PTHR47036">
    <property type="entry name" value="COBALT-FACTOR III C(17)-METHYLTRANSFERASE-RELATED"/>
    <property type="match status" value="1"/>
</dbReference>
<dbReference type="Gene3D" id="3.30.950.10">
    <property type="entry name" value="Methyltransferase, Cobalt-precorrin-4 Transmethylase, Domain 2"/>
    <property type="match status" value="1"/>
</dbReference>
<keyword evidence="7" id="KW-0479">Metal-binding</keyword>
<dbReference type="InterPro" id="IPR035996">
    <property type="entry name" value="4pyrrol_Methylase_sf"/>
</dbReference>
<evidence type="ECO:0000256" key="1">
    <source>
        <dbReference type="ARBA" id="ARBA00004953"/>
    </source>
</evidence>
<dbReference type="GO" id="GO:0009236">
    <property type="term" value="P:cobalamin biosynthetic process"/>
    <property type="evidence" value="ECO:0007669"/>
    <property type="project" value="UniProtKB-KW"/>
</dbReference>
<evidence type="ECO:0000256" key="6">
    <source>
        <dbReference type="ARBA" id="ARBA00022691"/>
    </source>
</evidence>
<dbReference type="Pfam" id="PF00590">
    <property type="entry name" value="TP_methylase"/>
    <property type="match status" value="1"/>
</dbReference>
<proteinExistence type="predicted"/>
<reference evidence="12" key="1">
    <citation type="submission" date="2020-09" db="EMBL/GenBank/DDBJ databases">
        <title>Draft Genome Sequence of Paenibacillus sp. WST5.</title>
        <authorList>
            <person name="Bao Z."/>
        </authorList>
    </citation>
    <scope>NUCLEOTIDE SEQUENCE</scope>
    <source>
        <strain evidence="12">WST5</strain>
    </source>
</reference>
<keyword evidence="3" id="KW-0169">Cobalamin biosynthesis</keyword>
<evidence type="ECO:0000259" key="11">
    <source>
        <dbReference type="Pfam" id="PF01077"/>
    </source>
</evidence>
<dbReference type="EC" id="2.1.1.131" evidence="12"/>
<dbReference type="SUPFAM" id="SSF53790">
    <property type="entry name" value="Tetrapyrrole methylase"/>
    <property type="match status" value="1"/>
</dbReference>
<evidence type="ECO:0000256" key="8">
    <source>
        <dbReference type="ARBA" id="ARBA00023004"/>
    </source>
</evidence>
<evidence type="ECO:0000259" key="10">
    <source>
        <dbReference type="Pfam" id="PF00590"/>
    </source>
</evidence>
<name>A0A926KR51_9BACL</name>
<keyword evidence="2" id="KW-0004">4Fe-4S</keyword>
<evidence type="ECO:0000256" key="7">
    <source>
        <dbReference type="ARBA" id="ARBA00022723"/>
    </source>
</evidence>
<keyword evidence="9" id="KW-0411">Iron-sulfur</keyword>
<keyword evidence="6" id="KW-0949">S-adenosyl-L-methionine</keyword>